<dbReference type="RefSeq" id="WP_376868418.1">
    <property type="nucleotide sequence ID" value="NZ_JBHRYB010000025.1"/>
</dbReference>
<gene>
    <name evidence="1" type="ORF">ACFOMG_16980</name>
</gene>
<evidence type="ECO:0000313" key="1">
    <source>
        <dbReference type="EMBL" id="MFC3681798.1"/>
    </source>
</evidence>
<dbReference type="PANTHER" id="PTHR37691:SF1">
    <property type="entry name" value="BLR3518 PROTEIN"/>
    <property type="match status" value="1"/>
</dbReference>
<dbReference type="Gene3D" id="3.40.1260.10">
    <property type="entry name" value="DsrEFH-like"/>
    <property type="match status" value="1"/>
</dbReference>
<evidence type="ECO:0008006" key="3">
    <source>
        <dbReference type="Google" id="ProtNLM"/>
    </source>
</evidence>
<evidence type="ECO:0000313" key="2">
    <source>
        <dbReference type="Proteomes" id="UP001595722"/>
    </source>
</evidence>
<comment type="caution">
    <text evidence="1">The sequence shown here is derived from an EMBL/GenBank/DDBJ whole genome shotgun (WGS) entry which is preliminary data.</text>
</comment>
<protein>
    <recommendedName>
        <fullName evidence="3">Acyl-CoA transferase</fullName>
    </recommendedName>
</protein>
<reference evidence="2" key="1">
    <citation type="journal article" date="2019" name="Int. J. Syst. Evol. Microbiol.">
        <title>The Global Catalogue of Microorganisms (GCM) 10K type strain sequencing project: providing services to taxonomists for standard genome sequencing and annotation.</title>
        <authorList>
            <consortium name="The Broad Institute Genomics Platform"/>
            <consortium name="The Broad Institute Genome Sequencing Center for Infectious Disease"/>
            <person name="Wu L."/>
            <person name="Ma J."/>
        </authorList>
    </citation>
    <scope>NUCLEOTIDE SEQUENCE [LARGE SCALE GENOMIC DNA]</scope>
    <source>
        <strain evidence="2">KCTC 42424</strain>
    </source>
</reference>
<organism evidence="1 2">
    <name type="scientific">Bacterioplanoides pacificum</name>
    <dbReference type="NCBI Taxonomy" id="1171596"/>
    <lineage>
        <taxon>Bacteria</taxon>
        <taxon>Pseudomonadati</taxon>
        <taxon>Pseudomonadota</taxon>
        <taxon>Gammaproteobacteria</taxon>
        <taxon>Oceanospirillales</taxon>
        <taxon>Oceanospirillaceae</taxon>
        <taxon>Bacterioplanoides</taxon>
    </lineage>
</organism>
<sequence>MKSCGYSVVVIAVRLLLLLLPVGLVVAEHPPQTNQAPAIQNAAPQLAAPQKLQALVKLHTADELRALLARAEQIASGKDEYNTDEPIALVLHGAEIEIFKRSNYRSNKELVDLAARLDAFNVVDLKVCRRWMGQHDLELGDLPPFLDPVPFGGDEVKRLQGDGYAYF</sequence>
<proteinExistence type="predicted"/>
<dbReference type="Proteomes" id="UP001595722">
    <property type="component" value="Unassembled WGS sequence"/>
</dbReference>
<accession>A0ABV7VWA9</accession>
<dbReference type="EMBL" id="JBHRYB010000025">
    <property type="protein sequence ID" value="MFC3681798.1"/>
    <property type="molecule type" value="Genomic_DNA"/>
</dbReference>
<dbReference type="InterPro" id="IPR027396">
    <property type="entry name" value="DsrEFH-like"/>
</dbReference>
<name>A0ABV7VWA9_9GAMM</name>
<dbReference type="PANTHER" id="PTHR37691">
    <property type="entry name" value="BLR3518 PROTEIN"/>
    <property type="match status" value="1"/>
</dbReference>
<dbReference type="SUPFAM" id="SSF75169">
    <property type="entry name" value="DsrEFH-like"/>
    <property type="match status" value="1"/>
</dbReference>
<keyword evidence="2" id="KW-1185">Reference proteome</keyword>